<evidence type="ECO:0000256" key="5">
    <source>
        <dbReference type="ARBA" id="ARBA00023136"/>
    </source>
</evidence>
<keyword evidence="4 6" id="KW-1133">Transmembrane helix</keyword>
<feature type="transmembrane region" description="Helical" evidence="6">
    <location>
        <begin position="283"/>
        <end position="306"/>
    </location>
</feature>
<dbReference type="EMBL" id="BJOC01000018">
    <property type="protein sequence ID" value="GED22387.1"/>
    <property type="molecule type" value="Genomic_DNA"/>
</dbReference>
<accession>A0A4Y4EYX3</accession>
<feature type="transmembrane region" description="Helical" evidence="6">
    <location>
        <begin position="165"/>
        <end position="185"/>
    </location>
</feature>
<comment type="caution">
    <text evidence="8">The sequence shown here is derived from an EMBL/GenBank/DDBJ whole genome shotgun (WGS) entry which is preliminary data.</text>
</comment>
<feature type="transmembrane region" description="Helical" evidence="6">
    <location>
        <begin position="227"/>
        <end position="245"/>
    </location>
</feature>
<dbReference type="InterPro" id="IPR037185">
    <property type="entry name" value="EmrE-like"/>
</dbReference>
<keyword evidence="3 6" id="KW-0812">Transmembrane</keyword>
<feature type="domain" description="EamA" evidence="7">
    <location>
        <begin position="167"/>
        <end position="297"/>
    </location>
</feature>
<keyword evidence="5 6" id="KW-0472">Membrane</keyword>
<feature type="transmembrane region" description="Helical" evidence="6">
    <location>
        <begin position="83"/>
        <end position="102"/>
    </location>
</feature>
<protein>
    <submittedName>
        <fullName evidence="8">Multidrug DMT transporter</fullName>
    </submittedName>
</protein>
<feature type="transmembrane region" description="Helical" evidence="6">
    <location>
        <begin position="197"/>
        <end position="215"/>
    </location>
</feature>
<feature type="transmembrane region" description="Helical" evidence="6">
    <location>
        <begin position="257"/>
        <end position="277"/>
    </location>
</feature>
<feature type="transmembrane region" description="Helical" evidence="6">
    <location>
        <begin position="108"/>
        <end position="129"/>
    </location>
</feature>
<keyword evidence="9" id="KW-1185">Reference proteome</keyword>
<dbReference type="AlphaFoldDB" id="A0A4Y4EYX3"/>
<dbReference type="InterPro" id="IPR000620">
    <property type="entry name" value="EamA_dom"/>
</dbReference>
<feature type="transmembrane region" description="Helical" evidence="6">
    <location>
        <begin position="136"/>
        <end position="153"/>
    </location>
</feature>
<dbReference type="InterPro" id="IPR050638">
    <property type="entry name" value="AA-Vitamin_Transporters"/>
</dbReference>
<feature type="domain" description="EamA" evidence="7">
    <location>
        <begin position="24"/>
        <end position="152"/>
    </location>
</feature>
<evidence type="ECO:0000313" key="8">
    <source>
        <dbReference type="EMBL" id="GED22387.1"/>
    </source>
</evidence>
<feature type="transmembrane region" description="Helical" evidence="6">
    <location>
        <begin position="51"/>
        <end position="71"/>
    </location>
</feature>
<name>A0A4Y4EYX3_9GAMM</name>
<dbReference type="GO" id="GO:0005886">
    <property type="term" value="C:plasma membrane"/>
    <property type="evidence" value="ECO:0007669"/>
    <property type="project" value="UniProtKB-SubCell"/>
</dbReference>
<comment type="subcellular location">
    <subcellularLocation>
        <location evidence="1">Cell membrane</location>
        <topology evidence="1">Multi-pass membrane protein</topology>
    </subcellularLocation>
</comment>
<evidence type="ECO:0000256" key="1">
    <source>
        <dbReference type="ARBA" id="ARBA00004651"/>
    </source>
</evidence>
<evidence type="ECO:0000256" key="6">
    <source>
        <dbReference type="SAM" id="Phobius"/>
    </source>
</evidence>
<evidence type="ECO:0000259" key="7">
    <source>
        <dbReference type="Pfam" id="PF00892"/>
    </source>
</evidence>
<dbReference type="PANTHER" id="PTHR32322:SF18">
    <property type="entry name" value="S-ADENOSYLMETHIONINE_S-ADENOSYLHOMOCYSTEINE TRANSPORTER"/>
    <property type="match status" value="1"/>
</dbReference>
<evidence type="ECO:0000313" key="9">
    <source>
        <dbReference type="Proteomes" id="UP000319812"/>
    </source>
</evidence>
<organism evidence="8 9">
    <name type="scientific">Halomonas halmophila</name>
    <dbReference type="NCBI Taxonomy" id="252"/>
    <lineage>
        <taxon>Bacteria</taxon>
        <taxon>Pseudomonadati</taxon>
        <taxon>Pseudomonadota</taxon>
        <taxon>Gammaproteobacteria</taxon>
        <taxon>Oceanospirillales</taxon>
        <taxon>Halomonadaceae</taxon>
        <taxon>Halomonas</taxon>
    </lineage>
</organism>
<reference evidence="8 9" key="1">
    <citation type="submission" date="2019-06" db="EMBL/GenBank/DDBJ databases">
        <title>Whole genome shotgun sequence of Halomonas halmophila NBRC 15537.</title>
        <authorList>
            <person name="Hosoyama A."/>
            <person name="Uohara A."/>
            <person name="Ohji S."/>
            <person name="Ichikawa N."/>
        </authorList>
    </citation>
    <scope>NUCLEOTIDE SEQUENCE [LARGE SCALE GENOMIC DNA]</scope>
    <source>
        <strain evidence="8 9">NBRC 15537</strain>
    </source>
</reference>
<sequence length="316" mass="33586">MSPAHAGLAHFEATMPLLLFLPPLGAVLIWSGNMTINQLTVGAIAPSSIAFLRWLLALAVLTPCVAPAAWRHRASLRREWPKLAVLGMLGMGLWQGLAYVAAETTSATNMGILAAMVPLLTVLLSALILREPPSMGGIIGGLCAFLGVSFLLGRGNPLSLLALEISRGDLLMLLAATCYALYGVMLKRWPLDLPPWVMLYGQVVCAVLLLLPFYLAGPMTPVTPGNIGLIAYAGIPASIITTYLWMRAIRQIGASRASIFINLMPLFSALIAMLALGEQVAGFHLVGGVLILAGVIMAQTWTAPWHGGASAAFRRR</sequence>
<dbReference type="PANTHER" id="PTHR32322">
    <property type="entry name" value="INNER MEMBRANE TRANSPORTER"/>
    <property type="match status" value="1"/>
</dbReference>
<gene>
    <name evidence="8" type="ORF">HHA01_13640</name>
</gene>
<dbReference type="SUPFAM" id="SSF103481">
    <property type="entry name" value="Multidrug resistance efflux transporter EmrE"/>
    <property type="match status" value="2"/>
</dbReference>
<proteinExistence type="predicted"/>
<evidence type="ECO:0000256" key="3">
    <source>
        <dbReference type="ARBA" id="ARBA00022692"/>
    </source>
</evidence>
<keyword evidence="2" id="KW-1003">Cell membrane</keyword>
<evidence type="ECO:0000256" key="4">
    <source>
        <dbReference type="ARBA" id="ARBA00022989"/>
    </source>
</evidence>
<dbReference type="Pfam" id="PF00892">
    <property type="entry name" value="EamA"/>
    <property type="match status" value="2"/>
</dbReference>
<feature type="transmembrane region" description="Helical" evidence="6">
    <location>
        <begin position="12"/>
        <end position="31"/>
    </location>
</feature>
<dbReference type="Gene3D" id="1.10.3730.20">
    <property type="match status" value="2"/>
</dbReference>
<dbReference type="Proteomes" id="UP000319812">
    <property type="component" value="Unassembled WGS sequence"/>
</dbReference>
<evidence type="ECO:0000256" key="2">
    <source>
        <dbReference type="ARBA" id="ARBA00022475"/>
    </source>
</evidence>